<evidence type="ECO:0000313" key="1">
    <source>
        <dbReference type="EMBL" id="CAF0699997.1"/>
    </source>
</evidence>
<accession>A0A8J2BLN0</accession>
<dbReference type="EMBL" id="CAJNOB010000026">
    <property type="protein sequence ID" value="CAF0699997.1"/>
    <property type="molecule type" value="Genomic_DNA"/>
</dbReference>
<protein>
    <submittedName>
        <fullName evidence="1">Uncharacterized protein</fullName>
    </submittedName>
</protein>
<organism evidence="1 2">
    <name type="scientific">Candidatus Methylacidithermus pantelleriae</name>
    <dbReference type="NCBI Taxonomy" id="2744239"/>
    <lineage>
        <taxon>Bacteria</taxon>
        <taxon>Pseudomonadati</taxon>
        <taxon>Verrucomicrobiota</taxon>
        <taxon>Methylacidiphilae</taxon>
        <taxon>Methylacidiphilales</taxon>
        <taxon>Methylacidiphilaceae</taxon>
        <taxon>Candidatus Methylacidithermus</taxon>
    </lineage>
</organism>
<name>A0A8J2BLN0_9BACT</name>
<keyword evidence="2" id="KW-1185">Reference proteome</keyword>
<gene>
    <name evidence="1" type="ORF">MPNT_320005</name>
</gene>
<reference evidence="1" key="1">
    <citation type="submission" date="2021-02" db="EMBL/GenBank/DDBJ databases">
        <authorList>
            <person name="Cremers G."/>
            <person name="Picone N."/>
        </authorList>
    </citation>
    <scope>NUCLEOTIDE SEQUENCE</scope>
    <source>
        <strain evidence="1">PQ17</strain>
    </source>
</reference>
<dbReference type="AlphaFoldDB" id="A0A8J2BLN0"/>
<dbReference type="Proteomes" id="UP000663859">
    <property type="component" value="Unassembled WGS sequence"/>
</dbReference>
<proteinExistence type="predicted"/>
<sequence length="157" mass="17041">MHGINIDSPNGPDNRVGSPVRESLQCVGGFRKKQSGKEFVQEVNEKEACQGLSNMDVQACSWQYISLDLSTWAKRQGVWCRSGCGGAFARSRRIVANWEAHCSCGLFATRWGGLLRAGVQAPTKKSGLRQQVGLGSPGFVSSKQLRIVEAVKVVSSE</sequence>
<comment type="caution">
    <text evidence="1">The sequence shown here is derived from an EMBL/GenBank/DDBJ whole genome shotgun (WGS) entry which is preliminary data.</text>
</comment>
<evidence type="ECO:0000313" key="2">
    <source>
        <dbReference type="Proteomes" id="UP000663859"/>
    </source>
</evidence>